<name>A0A2H2ZVS5_TRIPA</name>
<gene>
    <name evidence="1" type="ORF">A9Z42_0046480</name>
</gene>
<evidence type="ECO:0000313" key="2">
    <source>
        <dbReference type="Proteomes" id="UP000219286"/>
    </source>
</evidence>
<dbReference type="OrthoDB" id="4763081at2759"/>
<accession>A0A2H2ZVS5</accession>
<comment type="caution">
    <text evidence="1">The sequence shown here is derived from an EMBL/GenBank/DDBJ whole genome shotgun (WGS) entry which is preliminary data.</text>
</comment>
<reference evidence="1 2" key="1">
    <citation type="journal article" date="2015" name="Genome Announc.">
        <title>Genome sequence and annotation of Trichoderma parareesei, the ancestor of the cellulase producer Trichoderma reesei.</title>
        <authorList>
            <person name="Yang D."/>
            <person name="Pomraning K."/>
            <person name="Kopchinskiy A."/>
            <person name="Karimi Aghcheh R."/>
            <person name="Atanasova L."/>
            <person name="Chenthamara K."/>
            <person name="Baker S.E."/>
            <person name="Zhang R."/>
            <person name="Shen Q."/>
            <person name="Freitag M."/>
            <person name="Kubicek C.P."/>
            <person name="Druzhinina I.S."/>
        </authorList>
    </citation>
    <scope>NUCLEOTIDE SEQUENCE [LARGE SCALE GENOMIC DNA]</scope>
    <source>
        <strain evidence="1 2">CBS 125925</strain>
    </source>
</reference>
<dbReference type="Proteomes" id="UP000219286">
    <property type="component" value="Unassembled WGS sequence"/>
</dbReference>
<keyword evidence="2" id="KW-1185">Reference proteome</keyword>
<dbReference type="EMBL" id="LFMI01000474">
    <property type="protein sequence ID" value="OTA04091.1"/>
    <property type="molecule type" value="Genomic_DNA"/>
</dbReference>
<dbReference type="AlphaFoldDB" id="A0A2H2ZVS5"/>
<sequence length="641" mass="72895">MDARLMGLRRRNRRRDMFTRISDEPKYVEHVRVSPQCGLCLQRLLDKEPTVILYGQDDTYKGHLRPFLFPFMWSAHRQSEDYLICRANDCSCTPASEYTALHRECYKMFLRFCELRAIRKKRAQQALWICAAWKSPWPGTLPMQASHAPADTQSLQLAGRLIGIPFLHRLPQELLLAVWAGSKNSLFWRCVAAIRLVAQLEASSPELQAVPLDQVLSWNRGGELESAPVSSAYPITRLTVDQEGIVKVERLRCMPRYTAEYHSHSTFIVEDGSSLCGIEAQLQILQNGRLRLRFTPFQLTRPYIWNTPAPPQLSLCRALVPGPFDSRRFQVVDTQKIQGITFFFLEHSMYYIHIHHSAKCSAFSVYERFSHSMRKEAMWIYLPLPSTDRMLVLGTRFLREGVFNLLVRMEKAGDVFIGQNRFFREGGIVGKTDADRNNLPHLYSDQCLSANGSPVTLVYGEPKEGFTIPLIGSYCASPTQHPPKPFGLEKPSEPLGGNGYYSRAPLSHVARATTFLDPEHGVCRGILLHYENGGCRAVGQCRVNVDPTKTVDAPAWIYTRNESACSFHSSATRVRIKFRRNAPQDEPGNGWQRHPMRGFIEYYVHDGGVLVQITSSFHEDLVRPLEVVMDMGSEGLKQVTV</sequence>
<evidence type="ECO:0000313" key="1">
    <source>
        <dbReference type="EMBL" id="OTA04091.1"/>
    </source>
</evidence>
<organism evidence="1 2">
    <name type="scientific">Trichoderma parareesei</name>
    <name type="common">Filamentous fungus</name>
    <dbReference type="NCBI Taxonomy" id="858221"/>
    <lineage>
        <taxon>Eukaryota</taxon>
        <taxon>Fungi</taxon>
        <taxon>Dikarya</taxon>
        <taxon>Ascomycota</taxon>
        <taxon>Pezizomycotina</taxon>
        <taxon>Sordariomycetes</taxon>
        <taxon>Hypocreomycetidae</taxon>
        <taxon>Hypocreales</taxon>
        <taxon>Hypocreaceae</taxon>
        <taxon>Trichoderma</taxon>
    </lineage>
</organism>
<protein>
    <submittedName>
        <fullName evidence="1">Uncharacterized protein</fullName>
    </submittedName>
</protein>
<proteinExistence type="predicted"/>